<dbReference type="InterPro" id="IPR002347">
    <property type="entry name" value="SDR_fam"/>
</dbReference>
<gene>
    <name evidence="3" type="ORF">KHA99_22095</name>
</gene>
<sequence>MDGKNFCVDICVTGAAQGIGYAIAKSFINNGDFVAILDLNLEAAENAAAKLGNAKGYKVDVANEEMVKSVVDQIMAERGTIGIINISSAKWQTSRRL</sequence>
<comment type="similarity">
    <text evidence="1">Belongs to the short-chain dehydrogenases/reductases (SDR) family.</text>
</comment>
<dbReference type="EMBL" id="JAGYPF010000004">
    <property type="protein sequence ID" value="MBS4215137.1"/>
    <property type="molecule type" value="Genomic_DNA"/>
</dbReference>
<reference evidence="3" key="1">
    <citation type="submission" date="2021-05" db="EMBL/GenBank/DDBJ databases">
        <title>Novel Bacillus species.</title>
        <authorList>
            <person name="Liu G."/>
        </authorList>
    </citation>
    <scope>NUCLEOTIDE SEQUENCE</scope>
    <source>
        <strain evidence="3">FJAT-49825</strain>
    </source>
</reference>
<dbReference type="Pfam" id="PF00106">
    <property type="entry name" value="adh_short"/>
    <property type="match status" value="1"/>
</dbReference>
<organism evidence="3 4">
    <name type="scientific">Neobacillus rhizophilus</name>
    <dbReference type="NCBI Taxonomy" id="2833579"/>
    <lineage>
        <taxon>Bacteria</taxon>
        <taxon>Bacillati</taxon>
        <taxon>Bacillota</taxon>
        <taxon>Bacilli</taxon>
        <taxon>Bacillales</taxon>
        <taxon>Bacillaceae</taxon>
        <taxon>Neobacillus</taxon>
    </lineage>
</organism>
<evidence type="ECO:0000313" key="4">
    <source>
        <dbReference type="Proteomes" id="UP000679749"/>
    </source>
</evidence>
<evidence type="ECO:0000313" key="3">
    <source>
        <dbReference type="EMBL" id="MBS4215137.1"/>
    </source>
</evidence>
<dbReference type="SUPFAM" id="SSF51735">
    <property type="entry name" value="NAD(P)-binding Rossmann-fold domains"/>
    <property type="match status" value="1"/>
</dbReference>
<dbReference type="Proteomes" id="UP000679749">
    <property type="component" value="Unassembled WGS sequence"/>
</dbReference>
<accession>A0A942U8Z6</accession>
<comment type="caution">
    <text evidence="3">The sequence shown here is derived from an EMBL/GenBank/DDBJ whole genome shotgun (WGS) entry which is preliminary data.</text>
</comment>
<dbReference type="PANTHER" id="PTHR43669">
    <property type="entry name" value="5-KETO-D-GLUCONATE 5-REDUCTASE"/>
    <property type="match status" value="1"/>
</dbReference>
<dbReference type="InterPro" id="IPR036291">
    <property type="entry name" value="NAD(P)-bd_dom_sf"/>
</dbReference>
<dbReference type="PANTHER" id="PTHR43669:SF14">
    <property type="entry name" value="OXIDOREDUCTASE"/>
    <property type="match status" value="1"/>
</dbReference>
<evidence type="ECO:0000256" key="2">
    <source>
        <dbReference type="ARBA" id="ARBA00023002"/>
    </source>
</evidence>
<dbReference type="GO" id="GO:0016491">
    <property type="term" value="F:oxidoreductase activity"/>
    <property type="evidence" value="ECO:0007669"/>
    <property type="project" value="UniProtKB-KW"/>
</dbReference>
<keyword evidence="2" id="KW-0560">Oxidoreductase</keyword>
<name>A0A942U8Z6_9BACI</name>
<evidence type="ECO:0000256" key="1">
    <source>
        <dbReference type="ARBA" id="ARBA00006484"/>
    </source>
</evidence>
<proteinExistence type="inferred from homology"/>
<protein>
    <submittedName>
        <fullName evidence="3">SDR family NAD(P)-dependent oxidoreductase</fullName>
    </submittedName>
</protein>
<keyword evidence="4" id="KW-1185">Reference proteome</keyword>
<dbReference type="AlphaFoldDB" id="A0A942U8Z6"/>
<dbReference type="Gene3D" id="3.40.50.720">
    <property type="entry name" value="NAD(P)-binding Rossmann-like Domain"/>
    <property type="match status" value="1"/>
</dbReference>